<dbReference type="SUPFAM" id="SSF69322">
    <property type="entry name" value="Tricorn protease domain 2"/>
    <property type="match status" value="1"/>
</dbReference>
<dbReference type="PANTHER" id="PTHR31913:SF0">
    <property type="entry name" value="VACUOLAR IMPORT AND DEGRADATION PROTEIN 27"/>
    <property type="match status" value="1"/>
</dbReference>
<dbReference type="InterPro" id="IPR013863">
    <property type="entry name" value="VID27_C"/>
</dbReference>
<reference evidence="4" key="2">
    <citation type="submission" date="2021-01" db="EMBL/GenBank/DDBJ databases">
        <authorList>
            <person name="Schikora-Tamarit M.A."/>
        </authorList>
    </citation>
    <scope>NUCLEOTIDE SEQUENCE</scope>
    <source>
        <strain evidence="4">CBS6075</strain>
    </source>
</reference>
<dbReference type="Gene3D" id="2.130.10.10">
    <property type="entry name" value="YVTN repeat-like/Quinoprotein amine dehydrogenase"/>
    <property type="match status" value="1"/>
</dbReference>
<dbReference type="RefSeq" id="XP_046057982.1">
    <property type="nucleotide sequence ID" value="XM_046208197.1"/>
</dbReference>
<dbReference type="InterPro" id="IPR040458">
    <property type="entry name" value="Vid27"/>
</dbReference>
<evidence type="ECO:0000259" key="2">
    <source>
        <dbReference type="Pfam" id="PF17747"/>
    </source>
</evidence>
<comment type="caution">
    <text evidence="4">The sequence shown here is derived from an EMBL/GenBank/DDBJ whole genome shotgun (WGS) entry which is preliminary data.</text>
</comment>
<gene>
    <name evidence="4" type="ORF">OGAPHI_006865</name>
</gene>
<evidence type="ECO:0000259" key="3">
    <source>
        <dbReference type="Pfam" id="PF17748"/>
    </source>
</evidence>
<dbReference type="Pfam" id="PF17748">
    <property type="entry name" value="VID27_N"/>
    <property type="match status" value="1"/>
</dbReference>
<name>A0A9P8NVM9_9ASCO</name>
<dbReference type="EMBL" id="JAEUBE010000504">
    <property type="protein sequence ID" value="KAH3660279.1"/>
    <property type="molecule type" value="Genomic_DNA"/>
</dbReference>
<protein>
    <recommendedName>
        <fullName evidence="6">Vacuolar import and degradation protein 27</fullName>
    </recommendedName>
</protein>
<feature type="domain" description="Vid27 PH-like" evidence="2">
    <location>
        <begin position="227"/>
        <end position="331"/>
    </location>
</feature>
<dbReference type="Pfam" id="PF17747">
    <property type="entry name" value="VID27_PH"/>
    <property type="match status" value="1"/>
</dbReference>
<dbReference type="Pfam" id="PF08553">
    <property type="entry name" value="VID27"/>
    <property type="match status" value="1"/>
</dbReference>
<accession>A0A9P8NVM9</accession>
<reference evidence="4" key="1">
    <citation type="journal article" date="2021" name="Open Biol.">
        <title>Shared evolutionary footprints suggest mitochondrial oxidative damage underlies multiple complex I losses in fungi.</title>
        <authorList>
            <person name="Schikora-Tamarit M.A."/>
            <person name="Marcet-Houben M."/>
            <person name="Nosek J."/>
            <person name="Gabaldon T."/>
        </authorList>
    </citation>
    <scope>NUCLEOTIDE SEQUENCE</scope>
    <source>
        <strain evidence="4">CBS6075</strain>
    </source>
</reference>
<dbReference type="PANTHER" id="PTHR31913">
    <property type="entry name" value="VACUOLAR IMPORT AND DEGRADATION PROTEIN 27"/>
    <property type="match status" value="1"/>
</dbReference>
<evidence type="ECO:0000313" key="4">
    <source>
        <dbReference type="EMBL" id="KAH3660279.1"/>
    </source>
</evidence>
<dbReference type="GO" id="GO:0005737">
    <property type="term" value="C:cytoplasm"/>
    <property type="evidence" value="ECO:0007669"/>
    <property type="project" value="TreeGrafter"/>
</dbReference>
<evidence type="ECO:0000259" key="1">
    <source>
        <dbReference type="Pfam" id="PF08553"/>
    </source>
</evidence>
<feature type="domain" description="Vid27 N-terminal" evidence="3">
    <location>
        <begin position="1"/>
        <end position="175"/>
    </location>
</feature>
<dbReference type="AlphaFoldDB" id="A0A9P8NVM9"/>
<proteinExistence type="predicted"/>
<sequence length="767" mass="86672">MNIIKKLLSNANQASNDELILVQSGQLYLLRSPKSPKSENECLFTDVIVSIRETSLPFNYQLSINKAVEAGQDALDDDELDAEDHDDDFDADSTSLKSFLIDEKLRFCLYQKYGTYVIAWKDLDGDIGDMFEFRVSPSGSVDSINQFMLALYKCEYERKYKKSSLALKSDDLKEFVYDRDSLFEDIPDMLSSLRSSVNIQPSGQLDDSDSEDKFEDAVETADSKLVKQTQADVLMYDETEQDYVLKAEAATVKILQTGLWMFSLDVSAPALKNSPVATVISNSIDPVFDFGSLSFTFNVDTAQSVLTWAFQFASRELYESFQQSFTQCLYEATNKTSWVKLKNDEQDFLIDSIRNLNIDEMDVDSESDESEDEESYKFKDGKLFLSDDEDEDDENGLLKRFNAGGVNSGMKMAYKDNLAFVSRGNKLGVFKMGSEAKPVFSTAIENISSASKKGKAINPGNMMLQKGDTVMIIQDKDNKDNLYKMDLEYGKVVEDWQFKKDNAEVPVVNFTSNEKFGELTEDQTFLGVSHQSLFRVDPRLQNKLVDSEFKHYKSKTNFSHIATTEDGYIAASTNNGEIKLYDKLGKNAKTLIPALGDEFIGLTTSDDGRFILATCRKYLLLLDVKIKKGTYKSSLGYERSFGKDSKPIPKKLALRPEHLAYIRNQTGKEPHFTKANFSINRNSKKKEPTAITTSIGPFAVIWNFKKALQNDTSAYSIKRYDNTITTTDFKFNDTSKVIFTLPNEVSMASNRAFKKASDEFKVVESPY</sequence>
<dbReference type="InterPro" id="IPR015943">
    <property type="entry name" value="WD40/YVTN_repeat-like_dom_sf"/>
</dbReference>
<dbReference type="GO" id="GO:0005634">
    <property type="term" value="C:nucleus"/>
    <property type="evidence" value="ECO:0007669"/>
    <property type="project" value="TreeGrafter"/>
</dbReference>
<evidence type="ECO:0008006" key="6">
    <source>
        <dbReference type="Google" id="ProtNLM"/>
    </source>
</evidence>
<feature type="domain" description="Vacuolar import/degradation Vid27 C-terminal" evidence="1">
    <location>
        <begin position="406"/>
        <end position="759"/>
    </location>
</feature>
<dbReference type="InterPro" id="IPR040979">
    <property type="entry name" value="Vid27_N"/>
</dbReference>
<dbReference type="InterPro" id="IPR040768">
    <property type="entry name" value="Vid27_PH"/>
</dbReference>
<evidence type="ECO:0000313" key="5">
    <source>
        <dbReference type="Proteomes" id="UP000769157"/>
    </source>
</evidence>
<dbReference type="GeneID" id="70238829"/>
<dbReference type="Proteomes" id="UP000769157">
    <property type="component" value="Unassembled WGS sequence"/>
</dbReference>
<keyword evidence="5" id="KW-1185">Reference proteome</keyword>
<dbReference type="OrthoDB" id="10251113at2759"/>
<organism evidence="4 5">
    <name type="scientific">Ogataea philodendri</name>
    <dbReference type="NCBI Taxonomy" id="1378263"/>
    <lineage>
        <taxon>Eukaryota</taxon>
        <taxon>Fungi</taxon>
        <taxon>Dikarya</taxon>
        <taxon>Ascomycota</taxon>
        <taxon>Saccharomycotina</taxon>
        <taxon>Pichiomycetes</taxon>
        <taxon>Pichiales</taxon>
        <taxon>Pichiaceae</taxon>
        <taxon>Ogataea</taxon>
    </lineage>
</organism>